<accession>A0A8X6MYD7</accession>
<feature type="non-terminal residue" evidence="1">
    <location>
        <position position="1"/>
    </location>
</feature>
<evidence type="ECO:0000313" key="2">
    <source>
        <dbReference type="Proteomes" id="UP000887013"/>
    </source>
</evidence>
<reference evidence="1" key="1">
    <citation type="submission" date="2020-08" db="EMBL/GenBank/DDBJ databases">
        <title>Multicomponent nature underlies the extraordinary mechanical properties of spider dragline silk.</title>
        <authorList>
            <person name="Kono N."/>
            <person name="Nakamura H."/>
            <person name="Mori M."/>
            <person name="Yoshida Y."/>
            <person name="Ohtoshi R."/>
            <person name="Malay A.D."/>
            <person name="Moran D.A.P."/>
            <person name="Tomita M."/>
            <person name="Numata K."/>
            <person name="Arakawa K."/>
        </authorList>
    </citation>
    <scope>NUCLEOTIDE SEQUENCE</scope>
</reference>
<dbReference type="EMBL" id="BMAW01003446">
    <property type="protein sequence ID" value="GFS83635.1"/>
    <property type="molecule type" value="Genomic_DNA"/>
</dbReference>
<dbReference type="AlphaFoldDB" id="A0A8X6MYD7"/>
<dbReference type="OrthoDB" id="6424295at2759"/>
<gene>
    <name evidence="1" type="primary">AVEN_3853_1</name>
    <name evidence="1" type="ORF">NPIL_362101</name>
</gene>
<comment type="caution">
    <text evidence="1">The sequence shown here is derived from an EMBL/GenBank/DDBJ whole genome shotgun (WGS) entry which is preliminary data.</text>
</comment>
<name>A0A8X6MYD7_NEPPI</name>
<protein>
    <submittedName>
        <fullName evidence="1">Uncharacterized protein</fullName>
    </submittedName>
</protein>
<proteinExistence type="predicted"/>
<dbReference type="Proteomes" id="UP000887013">
    <property type="component" value="Unassembled WGS sequence"/>
</dbReference>
<sequence length="552" mass="64018">MICGCFRDIILQEQSSLNTSELNLKTVVLSALRSIYFQESKYFQEAFVSSIWKFDPAILQKKRSCDEMEAEENFSDILVQLSIFHRKWMKYLESTPNCNQEETLNSLWSNVKNASSLLNRILQSKSVTRPKLKIEIFNVLQLIDCMPLEYLLPGNQVRCIIGLSVLLFLTPETQSRNEAPMIAEKISKLLGAILEGTRSIWFFDFVNSGAYMRELVNTLQKLVDGKMNGETFKWIKLLFQKVVQVIMRRRKTFVAVEEYFSELNNEGEISEISSSALLIMLEKITLLLKRKHLNLDYKESCEHLAYLLCSCCVKYFKKTKNKHCDFTYSVLIRCYVEVINILTLPSCNFDEKKKEKCFVQLPKIMKIAQKSINDTNNDDDAYLIFFACVCKQSKDFSKFIADNFFSVLWDNMYNIFQKKCSVANTTVFQKEAVVEHRISLKKEEIDLLQSLFPLIPQQNIDSIGKTLLQQMENADLAITNAFSFQMNLIIIQQIIHFISKTPEFSLSSPILVHLLPHLWLIASNQATDSDFNISMIKIPILQFINFLLREKE</sequence>
<organism evidence="1 2">
    <name type="scientific">Nephila pilipes</name>
    <name type="common">Giant wood spider</name>
    <name type="synonym">Nephila maculata</name>
    <dbReference type="NCBI Taxonomy" id="299642"/>
    <lineage>
        <taxon>Eukaryota</taxon>
        <taxon>Metazoa</taxon>
        <taxon>Ecdysozoa</taxon>
        <taxon>Arthropoda</taxon>
        <taxon>Chelicerata</taxon>
        <taxon>Arachnida</taxon>
        <taxon>Araneae</taxon>
        <taxon>Araneomorphae</taxon>
        <taxon>Entelegynae</taxon>
        <taxon>Araneoidea</taxon>
        <taxon>Nephilidae</taxon>
        <taxon>Nephila</taxon>
    </lineage>
</organism>
<evidence type="ECO:0000313" key="1">
    <source>
        <dbReference type="EMBL" id="GFS83635.1"/>
    </source>
</evidence>
<keyword evidence="2" id="KW-1185">Reference proteome</keyword>